<keyword evidence="2" id="KW-1185">Reference proteome</keyword>
<protein>
    <submittedName>
        <fullName evidence="1">Uncharacterized protein</fullName>
    </submittedName>
</protein>
<comment type="caution">
    <text evidence="1">The sequence shown here is derived from an EMBL/GenBank/DDBJ whole genome shotgun (WGS) entry which is preliminary data.</text>
</comment>
<organism evidence="1 2">
    <name type="scientific">Nibea albiflora</name>
    <name type="common">Yellow drum</name>
    <name type="synonym">Corvina albiflora</name>
    <dbReference type="NCBI Taxonomy" id="240163"/>
    <lineage>
        <taxon>Eukaryota</taxon>
        <taxon>Metazoa</taxon>
        <taxon>Chordata</taxon>
        <taxon>Craniata</taxon>
        <taxon>Vertebrata</taxon>
        <taxon>Euteleostomi</taxon>
        <taxon>Actinopterygii</taxon>
        <taxon>Neopterygii</taxon>
        <taxon>Teleostei</taxon>
        <taxon>Neoteleostei</taxon>
        <taxon>Acanthomorphata</taxon>
        <taxon>Eupercaria</taxon>
        <taxon>Sciaenidae</taxon>
        <taxon>Nibea</taxon>
    </lineage>
</organism>
<name>A0ACB7ER68_NIBAL</name>
<dbReference type="Proteomes" id="UP000805704">
    <property type="component" value="Chromosome 24"/>
</dbReference>
<sequence>EPATARSDLKADEKAATARYQCLPGEGFKIRSGSGGKEESTGELVKAGLQRSSSTPSK</sequence>
<accession>A0ACB7ER68</accession>
<dbReference type="EMBL" id="CM024812">
    <property type="protein sequence ID" value="KAG8004637.1"/>
    <property type="molecule type" value="Genomic_DNA"/>
</dbReference>
<gene>
    <name evidence="1" type="ORF">GBF38_008975</name>
</gene>
<evidence type="ECO:0000313" key="1">
    <source>
        <dbReference type="EMBL" id="KAG8004637.1"/>
    </source>
</evidence>
<proteinExistence type="predicted"/>
<evidence type="ECO:0000313" key="2">
    <source>
        <dbReference type="Proteomes" id="UP000805704"/>
    </source>
</evidence>
<feature type="non-terminal residue" evidence="1">
    <location>
        <position position="1"/>
    </location>
</feature>
<reference evidence="1" key="1">
    <citation type="submission" date="2020-04" db="EMBL/GenBank/DDBJ databases">
        <title>A chromosome-scale assembly and high-density genetic map of the yellow drum (Nibea albiflora) genome.</title>
        <authorList>
            <person name="Xu D."/>
            <person name="Zhang W."/>
            <person name="Chen R."/>
            <person name="Tan P."/>
            <person name="Wang L."/>
            <person name="Song H."/>
            <person name="Tian L."/>
            <person name="Zhu Q."/>
            <person name="Wang B."/>
        </authorList>
    </citation>
    <scope>NUCLEOTIDE SEQUENCE</scope>
    <source>
        <strain evidence="1">ZJHYS-2018</strain>
    </source>
</reference>